<organism evidence="4 5">
    <name type="scientific">Natronobacterium lacisalsi AJ5</name>
    <dbReference type="NCBI Taxonomy" id="358396"/>
    <lineage>
        <taxon>Archaea</taxon>
        <taxon>Methanobacteriati</taxon>
        <taxon>Methanobacteriota</taxon>
        <taxon>Stenosarchaea group</taxon>
        <taxon>Halobacteria</taxon>
        <taxon>Halobacteriales</taxon>
        <taxon>Natrialbaceae</taxon>
        <taxon>Natronobacterium</taxon>
    </lineage>
</organism>
<name>M0LFP4_NATLA</name>
<dbReference type="KEGG" id="hlc:CHINAEXTREME16330"/>
<dbReference type="EMBL" id="CP019285">
    <property type="protein sequence ID" value="APW99241.1"/>
    <property type="molecule type" value="Genomic_DNA"/>
</dbReference>
<dbReference type="Gene3D" id="3.40.30.10">
    <property type="entry name" value="Glutaredoxin"/>
    <property type="match status" value="1"/>
</dbReference>
<dbReference type="RefSeq" id="WP_007142888.1">
    <property type="nucleotide sequence ID" value="NZ_AOLZ01000056.1"/>
</dbReference>
<dbReference type="GeneID" id="30922724"/>
<dbReference type="InterPro" id="IPR004879">
    <property type="entry name" value="Ssp411-like_TRX"/>
</dbReference>
<evidence type="ECO:0000313" key="4">
    <source>
        <dbReference type="EMBL" id="EMA30810.1"/>
    </source>
</evidence>
<dbReference type="CDD" id="cd02955">
    <property type="entry name" value="SSP411"/>
    <property type="match status" value="1"/>
</dbReference>
<dbReference type="Pfam" id="PF03190">
    <property type="entry name" value="Thioredox_DsbH"/>
    <property type="match status" value="1"/>
</dbReference>
<proteinExistence type="predicted"/>
<reference evidence="3" key="3">
    <citation type="submission" date="2017-01" db="EMBL/GenBank/DDBJ databases">
        <authorList>
            <person name="Mah S.A."/>
            <person name="Swanson W.J."/>
            <person name="Moy G.W."/>
            <person name="Vacquier V.D."/>
        </authorList>
    </citation>
    <scope>NUCLEOTIDE SEQUENCE</scope>
    <source>
        <strain evidence="3">AJ5</strain>
    </source>
</reference>
<evidence type="ECO:0000313" key="3">
    <source>
        <dbReference type="EMBL" id="APW99241.1"/>
    </source>
</evidence>
<dbReference type="InterPro" id="IPR036249">
    <property type="entry name" value="Thioredoxin-like_sf"/>
</dbReference>
<reference evidence="3 6" key="1">
    <citation type="journal article" date="2011" name="J. Bacteriol.">
        <title>Genome sequence of Halobiforma lacisalsi AJ5, an extremely halophilic archaeon which harbors a bop gene.</title>
        <authorList>
            <person name="Jiang X."/>
            <person name="Wang S."/>
            <person name="Cheng H."/>
            <person name="Huo Y."/>
            <person name="Zhang X."/>
            <person name="Zhu X."/>
            <person name="Han X."/>
            <person name="Ni P."/>
            <person name="Wu M."/>
        </authorList>
    </citation>
    <scope>NUCLEOTIDE SEQUENCE [LARGE SCALE GENOMIC DNA]</scope>
    <source>
        <strain evidence="3 6">AJ5</strain>
    </source>
</reference>
<evidence type="ECO:0000259" key="2">
    <source>
        <dbReference type="Pfam" id="PF03190"/>
    </source>
</evidence>
<gene>
    <name evidence="4" type="ORF">C445_15926</name>
    <name evidence="3" type="ORF">CHINAEXTREME_16330</name>
</gene>
<dbReference type="InterPro" id="IPR012341">
    <property type="entry name" value="6hp_glycosidase-like_sf"/>
</dbReference>
<dbReference type="PANTHER" id="PTHR42899:SF1">
    <property type="entry name" value="SPERMATOGENESIS-ASSOCIATED PROTEIN 20"/>
    <property type="match status" value="1"/>
</dbReference>
<evidence type="ECO:0000313" key="6">
    <source>
        <dbReference type="Proteomes" id="UP000186547"/>
    </source>
</evidence>
<dbReference type="PIRSF" id="PIRSF006402">
    <property type="entry name" value="UCP006402_thioredoxin"/>
    <property type="match status" value="1"/>
</dbReference>
<accession>M0LFP4</accession>
<dbReference type="PATRIC" id="fig|358396.7.peg.3233"/>
<evidence type="ECO:0000313" key="5">
    <source>
        <dbReference type="Proteomes" id="UP000011555"/>
    </source>
</evidence>
<dbReference type="PANTHER" id="PTHR42899">
    <property type="entry name" value="SPERMATOGENESIS-ASSOCIATED PROTEIN 20"/>
    <property type="match status" value="1"/>
</dbReference>
<dbReference type="SUPFAM" id="SSF52833">
    <property type="entry name" value="Thioredoxin-like"/>
    <property type="match status" value="1"/>
</dbReference>
<sequence length="746" mass="83280">MSEPSASPTDRNRLDEEESPYLRQHADNPVNWQPWDEQALETAREHDVPIFLSIGYSACHWCHVMEEESFADEDVADLLNDHFVPIKVDREERPDVDSIYMTVCQLVSGRGGWPLSAWLTPEGKPFYVGTYFPKESKRGQPGFVDILENVIDSWETDREEIENRAQKWTDAARDELEETPGTGGPGDAAVAESTEPTPPSSDLLETTADAAVRSADRGYGGFGSDGPKFPQPSRLRVLARASDRTGGETYREVLEETLDAMAAGGLYDHVGGGFHRYCVDRDWTVPHFEKMLYDNAEIPRAFLTGYRLTGDDRYAEVVEETLAFVDRELTHDEGGFFATLDAQSEDPETGEREEGAFYVWTPDEVRDVLEDETDAELFCERYDITASGNFEGENQPNRVRSVADLAESFDLEESEVRERLADARERLFAAREERPRPNRDEKVLAGWNGLMIATCAEAAMTLGEDEYATMAVDALEFVRERLWDADERRLSRRYKDDDVAIDGYLEDYAFLARGALACYQATGDVDHLAFALDLAREIEGEFWDEEAGTLYFTPESGEDLVTRPQELGDQSTPSAAGVAVETLLALESFVPDADYAELAETVLGTHVDRLEGSPLQHATLCLGADRLESGALEVTVAAEEVPDEWREAFATGHYPDRLIARRPPTEDGLEAWLDRLGLEDAPPIWAGREARDDEPTLYVCRGRTCSPPTHDVDDALEWLAGNAAVAVETGGSDDENRKDDDLESPF</sequence>
<feature type="region of interest" description="Disordered" evidence="1">
    <location>
        <begin position="215"/>
        <end position="234"/>
    </location>
</feature>
<protein>
    <submittedName>
        <fullName evidence="3">Thioredoxin domain-containing protein</fullName>
    </submittedName>
</protein>
<dbReference type="STRING" id="358396.CHINAEXTREME_16330"/>
<dbReference type="eggNOG" id="arCOG02007">
    <property type="taxonomic scope" value="Archaea"/>
</dbReference>
<feature type="region of interest" description="Disordered" evidence="1">
    <location>
        <begin position="1"/>
        <end position="29"/>
    </location>
</feature>
<dbReference type="Proteomes" id="UP000011555">
    <property type="component" value="Unassembled WGS sequence"/>
</dbReference>
<keyword evidence="5" id="KW-1185">Reference proteome</keyword>
<reference evidence="4 5" key="2">
    <citation type="journal article" date="2014" name="PLoS Genet.">
        <title>Phylogenetically driven sequencing of extremely halophilic archaea reveals strategies for static and dynamic osmo-response.</title>
        <authorList>
            <person name="Becker E.A."/>
            <person name="Seitzer P.M."/>
            <person name="Tritt A."/>
            <person name="Larsen D."/>
            <person name="Krusor M."/>
            <person name="Yao A.I."/>
            <person name="Wu D."/>
            <person name="Madern D."/>
            <person name="Eisen J.A."/>
            <person name="Darling A.E."/>
            <person name="Facciotti M.T."/>
        </authorList>
    </citation>
    <scope>NUCLEOTIDE SEQUENCE [LARGE SCALE GENOMIC DNA]</scope>
    <source>
        <strain evidence="4 5">AJ5</strain>
    </source>
</reference>
<dbReference type="AlphaFoldDB" id="M0LFP4"/>
<dbReference type="InterPro" id="IPR008928">
    <property type="entry name" value="6-hairpin_glycosidase_sf"/>
</dbReference>
<dbReference type="GO" id="GO:0005975">
    <property type="term" value="P:carbohydrate metabolic process"/>
    <property type="evidence" value="ECO:0007669"/>
    <property type="project" value="InterPro"/>
</dbReference>
<evidence type="ECO:0000256" key="1">
    <source>
        <dbReference type="SAM" id="MobiDB-lite"/>
    </source>
</evidence>
<dbReference type="Gene3D" id="1.50.10.10">
    <property type="match status" value="2"/>
</dbReference>
<dbReference type="EMBL" id="AOLZ01000056">
    <property type="protein sequence ID" value="EMA30810.1"/>
    <property type="molecule type" value="Genomic_DNA"/>
</dbReference>
<feature type="region of interest" description="Disordered" evidence="1">
    <location>
        <begin position="176"/>
        <end position="203"/>
    </location>
</feature>
<dbReference type="Proteomes" id="UP000186547">
    <property type="component" value="Chromosome"/>
</dbReference>
<dbReference type="InterPro" id="IPR024705">
    <property type="entry name" value="Ssp411"/>
</dbReference>
<feature type="domain" description="Spermatogenesis-associated protein 20-like TRX" evidence="2">
    <location>
        <begin position="12"/>
        <end position="170"/>
    </location>
</feature>
<dbReference type="SUPFAM" id="SSF48208">
    <property type="entry name" value="Six-hairpin glycosidases"/>
    <property type="match status" value="1"/>
</dbReference>